<feature type="transmembrane region" description="Helical" evidence="1">
    <location>
        <begin position="20"/>
        <end position="40"/>
    </location>
</feature>
<keyword evidence="1" id="KW-0812">Transmembrane</keyword>
<evidence type="ECO:0000313" key="3">
    <source>
        <dbReference type="Proteomes" id="UP000298324"/>
    </source>
</evidence>
<sequence length="56" mass="6401">MENLKNQDGNIRKLAWDLGMVFVIIILFIFLGIVLAPYTLPFIGRVLNFILGSFNM</sequence>
<keyword evidence="1" id="KW-0472">Membrane</keyword>
<dbReference type="EMBL" id="QFGA01000003">
    <property type="protein sequence ID" value="TEB04711.1"/>
    <property type="molecule type" value="Genomic_DNA"/>
</dbReference>
<dbReference type="RefSeq" id="WP_190259047.1">
    <property type="nucleotide sequence ID" value="NZ_QFGA01000003.1"/>
</dbReference>
<reference evidence="2 3" key="1">
    <citation type="journal article" date="2018" name="Environ. Microbiol.">
        <title>Novel energy conservation strategies and behaviour of Pelotomaculum schinkii driving syntrophic propionate catabolism.</title>
        <authorList>
            <person name="Hidalgo-Ahumada C.A.P."/>
            <person name="Nobu M.K."/>
            <person name="Narihiro T."/>
            <person name="Tamaki H."/>
            <person name="Liu W.T."/>
            <person name="Kamagata Y."/>
            <person name="Stams A.J.M."/>
            <person name="Imachi H."/>
            <person name="Sousa D.Z."/>
        </authorList>
    </citation>
    <scope>NUCLEOTIDE SEQUENCE [LARGE SCALE GENOMIC DNA]</scope>
    <source>
        <strain evidence="2 3">HH</strain>
    </source>
</reference>
<name>A0A4Y7R7U1_9FIRM</name>
<evidence type="ECO:0000256" key="1">
    <source>
        <dbReference type="SAM" id="Phobius"/>
    </source>
</evidence>
<organism evidence="2 3">
    <name type="scientific">Pelotomaculum schinkii</name>
    <dbReference type="NCBI Taxonomy" id="78350"/>
    <lineage>
        <taxon>Bacteria</taxon>
        <taxon>Bacillati</taxon>
        <taxon>Bacillota</taxon>
        <taxon>Clostridia</taxon>
        <taxon>Eubacteriales</taxon>
        <taxon>Desulfotomaculaceae</taxon>
        <taxon>Pelotomaculum</taxon>
    </lineage>
</organism>
<accession>A0A4Y7R7U1</accession>
<dbReference type="AlphaFoldDB" id="A0A4Y7R7U1"/>
<proteinExistence type="predicted"/>
<protein>
    <submittedName>
        <fullName evidence="2">Uncharacterized protein</fullName>
    </submittedName>
</protein>
<gene>
    <name evidence="2" type="ORF">Psch_03473</name>
</gene>
<keyword evidence="3" id="KW-1185">Reference proteome</keyword>
<evidence type="ECO:0000313" key="2">
    <source>
        <dbReference type="EMBL" id="TEB04711.1"/>
    </source>
</evidence>
<dbReference type="Proteomes" id="UP000298324">
    <property type="component" value="Unassembled WGS sequence"/>
</dbReference>
<keyword evidence="1" id="KW-1133">Transmembrane helix</keyword>
<comment type="caution">
    <text evidence="2">The sequence shown here is derived from an EMBL/GenBank/DDBJ whole genome shotgun (WGS) entry which is preliminary data.</text>
</comment>